<evidence type="ECO:0000313" key="2">
    <source>
        <dbReference type="EMBL" id="MBU3065699.1"/>
    </source>
</evidence>
<dbReference type="EMBL" id="JAHKNI010000011">
    <property type="protein sequence ID" value="MBU3065699.1"/>
    <property type="molecule type" value="Genomic_DNA"/>
</dbReference>
<keyword evidence="3" id="KW-1185">Reference proteome</keyword>
<protein>
    <recommendedName>
        <fullName evidence="4">ABM domain-containing protein</fullName>
    </recommendedName>
</protein>
<comment type="caution">
    <text evidence="1">The sequence shown here is derived from an EMBL/GenBank/DDBJ whole genome shotgun (WGS) entry which is preliminary data.</text>
</comment>
<dbReference type="Proteomes" id="UP000733379">
    <property type="component" value="Unassembled WGS sequence"/>
</dbReference>
<evidence type="ECO:0000313" key="1">
    <source>
        <dbReference type="EMBL" id="MBU3062467.1"/>
    </source>
</evidence>
<gene>
    <name evidence="1" type="ORF">KO481_13160</name>
    <name evidence="2" type="ORF">KO481_29750</name>
</gene>
<organism evidence="1 3">
    <name type="scientific">Nocardia albiluteola</name>
    <dbReference type="NCBI Taxonomy" id="2842303"/>
    <lineage>
        <taxon>Bacteria</taxon>
        <taxon>Bacillati</taxon>
        <taxon>Actinomycetota</taxon>
        <taxon>Actinomycetes</taxon>
        <taxon>Mycobacteriales</taxon>
        <taxon>Nocardiaceae</taxon>
        <taxon>Nocardia</taxon>
    </lineage>
</organism>
<sequence>MAVLCTLDVHGITTEQYNAVVERMGVEGHALGSIYLHLAAVTEDGLRIIEIWDEKQEFETFLEEILFPTMKVLGIEQTQTVTVSPLHNVFTPRLEELPGLSRMTQVP</sequence>
<evidence type="ECO:0008006" key="4">
    <source>
        <dbReference type="Google" id="ProtNLM"/>
    </source>
</evidence>
<proteinExistence type="predicted"/>
<dbReference type="EMBL" id="JAHKNI010000004">
    <property type="protein sequence ID" value="MBU3062467.1"/>
    <property type="molecule type" value="Genomic_DNA"/>
</dbReference>
<dbReference type="RefSeq" id="WP_215917399.1">
    <property type="nucleotide sequence ID" value="NZ_JAHKNI010000004.1"/>
</dbReference>
<reference evidence="1 3" key="1">
    <citation type="submission" date="2021-06" db="EMBL/GenBank/DDBJ databases">
        <title>Actinomycetes sequencing.</title>
        <authorList>
            <person name="Shan Q."/>
        </authorList>
    </citation>
    <scope>NUCLEOTIDE SEQUENCE [LARGE SCALE GENOMIC DNA]</scope>
    <source>
        <strain evidence="1 3">NEAU-G5</strain>
    </source>
</reference>
<accession>A0ABS6AWN5</accession>
<name>A0ABS6AWN5_9NOCA</name>
<evidence type="ECO:0000313" key="3">
    <source>
        <dbReference type="Proteomes" id="UP000733379"/>
    </source>
</evidence>